<dbReference type="EMBL" id="JARK01000722">
    <property type="protein sequence ID" value="EYC35191.1"/>
    <property type="molecule type" value="Genomic_DNA"/>
</dbReference>
<name>A0A016W6I0_9BILA</name>
<dbReference type="OrthoDB" id="5827837at2759"/>
<organism evidence="2 3">
    <name type="scientific">Ancylostoma ceylanicum</name>
    <dbReference type="NCBI Taxonomy" id="53326"/>
    <lineage>
        <taxon>Eukaryota</taxon>
        <taxon>Metazoa</taxon>
        <taxon>Ecdysozoa</taxon>
        <taxon>Nematoda</taxon>
        <taxon>Chromadorea</taxon>
        <taxon>Rhabditida</taxon>
        <taxon>Rhabditina</taxon>
        <taxon>Rhabditomorpha</taxon>
        <taxon>Strongyloidea</taxon>
        <taxon>Ancylostomatidae</taxon>
        <taxon>Ancylostomatinae</taxon>
        <taxon>Ancylostoma</taxon>
    </lineage>
</organism>
<dbReference type="AlphaFoldDB" id="A0A016W6I0"/>
<keyword evidence="3" id="KW-1185">Reference proteome</keyword>
<comment type="caution">
    <text evidence="2">The sequence shown here is derived from an EMBL/GenBank/DDBJ whole genome shotgun (WGS) entry which is preliminary data.</text>
</comment>
<evidence type="ECO:0000256" key="1">
    <source>
        <dbReference type="SAM" id="MobiDB-lite"/>
    </source>
</evidence>
<gene>
    <name evidence="2" type="primary">Acey_s1122.g3636</name>
    <name evidence="2" type="ORF">Y032_1122g3636</name>
</gene>
<sequence length="261" mass="29367">MSVNTSANHLNPGQGSPLDTFTDPMFPLIPGSDQYYALSHPAQIFCWSLPQQDENTPLTGGPPALPQTFPGENCPKINSTIPQLGTLILFPLEPLTNTIPSLCAEVSGTKQPTPRFKGEKQVSKYGKHDVLVYPIPDSSLAYVFSFKRKHDYYSMYCCDQCKRKGAYVAIQVDEDEFLADPCKLEHVCIPVNRAHDTVERMIAKRLRQIRSDQTSWITTPKEEMEEIRMQILENEDIGVAGNESSSRQTNNPELQEYVRNS</sequence>
<feature type="region of interest" description="Disordered" evidence="1">
    <location>
        <begin position="240"/>
        <end position="261"/>
    </location>
</feature>
<dbReference type="Proteomes" id="UP000024635">
    <property type="component" value="Unassembled WGS sequence"/>
</dbReference>
<proteinExistence type="predicted"/>
<evidence type="ECO:0000313" key="2">
    <source>
        <dbReference type="EMBL" id="EYC35191.1"/>
    </source>
</evidence>
<protein>
    <submittedName>
        <fullName evidence="2">Uncharacterized protein</fullName>
    </submittedName>
</protein>
<feature type="compositionally biased region" description="Polar residues" evidence="1">
    <location>
        <begin position="242"/>
        <end position="261"/>
    </location>
</feature>
<reference evidence="3" key="1">
    <citation type="journal article" date="2015" name="Nat. Genet.">
        <title>The genome and transcriptome of the zoonotic hookworm Ancylostoma ceylanicum identify infection-specific gene families.</title>
        <authorList>
            <person name="Schwarz E.M."/>
            <person name="Hu Y."/>
            <person name="Antoshechkin I."/>
            <person name="Miller M.M."/>
            <person name="Sternberg P.W."/>
            <person name="Aroian R.V."/>
        </authorList>
    </citation>
    <scope>NUCLEOTIDE SEQUENCE</scope>
    <source>
        <strain evidence="3">HY135</strain>
    </source>
</reference>
<evidence type="ECO:0000313" key="3">
    <source>
        <dbReference type="Proteomes" id="UP000024635"/>
    </source>
</evidence>
<accession>A0A016W6I0</accession>